<protein>
    <submittedName>
        <fullName evidence="2">Uncharacterized protein</fullName>
    </submittedName>
</protein>
<keyword evidence="3" id="KW-1185">Reference proteome</keyword>
<dbReference type="Proteomes" id="UP000252519">
    <property type="component" value="Unassembled WGS sequence"/>
</dbReference>
<gene>
    <name evidence="2" type="ORF">ANCCAN_12661</name>
</gene>
<evidence type="ECO:0000313" key="2">
    <source>
        <dbReference type="EMBL" id="RCN41394.1"/>
    </source>
</evidence>
<name>A0A368GAE7_ANCCA</name>
<comment type="caution">
    <text evidence="2">The sequence shown here is derived from an EMBL/GenBank/DDBJ whole genome shotgun (WGS) entry which is preliminary data.</text>
</comment>
<evidence type="ECO:0000313" key="3">
    <source>
        <dbReference type="Proteomes" id="UP000252519"/>
    </source>
</evidence>
<sequence>MSSDSLWPNLSPLKIRAVQKCERNYFLPSQDGETHRRHPTSTQETTVFFPTLVTDQPSSFSASDRTPMIVFDKREKLQQRQEKTSPPFLKLHDDLSNNEIGATAEAGDLNKFRHQTRYYPVHQLYPALVLAVHVDSLARTFSC</sequence>
<feature type="region of interest" description="Disordered" evidence="1">
    <location>
        <begin position="75"/>
        <end position="94"/>
    </location>
</feature>
<dbReference type="AlphaFoldDB" id="A0A368GAE7"/>
<evidence type="ECO:0000256" key="1">
    <source>
        <dbReference type="SAM" id="MobiDB-lite"/>
    </source>
</evidence>
<accession>A0A368GAE7</accession>
<reference evidence="2 3" key="1">
    <citation type="submission" date="2014-10" db="EMBL/GenBank/DDBJ databases">
        <title>Draft genome of the hookworm Ancylostoma caninum.</title>
        <authorList>
            <person name="Mitreva M."/>
        </authorList>
    </citation>
    <scope>NUCLEOTIDE SEQUENCE [LARGE SCALE GENOMIC DNA]</scope>
    <source>
        <strain evidence="2 3">Baltimore</strain>
    </source>
</reference>
<proteinExistence type="predicted"/>
<dbReference type="EMBL" id="JOJR01000238">
    <property type="protein sequence ID" value="RCN41394.1"/>
    <property type="molecule type" value="Genomic_DNA"/>
</dbReference>
<organism evidence="2 3">
    <name type="scientific">Ancylostoma caninum</name>
    <name type="common">Dog hookworm</name>
    <dbReference type="NCBI Taxonomy" id="29170"/>
    <lineage>
        <taxon>Eukaryota</taxon>
        <taxon>Metazoa</taxon>
        <taxon>Ecdysozoa</taxon>
        <taxon>Nematoda</taxon>
        <taxon>Chromadorea</taxon>
        <taxon>Rhabditida</taxon>
        <taxon>Rhabditina</taxon>
        <taxon>Rhabditomorpha</taxon>
        <taxon>Strongyloidea</taxon>
        <taxon>Ancylostomatidae</taxon>
        <taxon>Ancylostomatinae</taxon>
        <taxon>Ancylostoma</taxon>
    </lineage>
</organism>